<feature type="signal peptide" evidence="1">
    <location>
        <begin position="1"/>
        <end position="24"/>
    </location>
</feature>
<gene>
    <name evidence="2" type="ORF">FKZ61_12910</name>
</gene>
<dbReference type="InParanoid" id="A0A540VEU0"/>
<protein>
    <submittedName>
        <fullName evidence="2">ABC transporter substrate-binding protein</fullName>
    </submittedName>
</protein>
<name>A0A540VEU0_9CHLR</name>
<dbReference type="InterPro" id="IPR050490">
    <property type="entry name" value="Bact_solute-bd_prot1"/>
</dbReference>
<dbReference type="EMBL" id="VIGC01000015">
    <property type="protein sequence ID" value="TQE95271.1"/>
    <property type="molecule type" value="Genomic_DNA"/>
</dbReference>
<dbReference type="SUPFAM" id="SSF53850">
    <property type="entry name" value="Periplasmic binding protein-like II"/>
    <property type="match status" value="1"/>
</dbReference>
<dbReference type="InterPro" id="IPR006059">
    <property type="entry name" value="SBP"/>
</dbReference>
<feature type="chain" id="PRO_5021819419" evidence="1">
    <location>
        <begin position="25"/>
        <end position="451"/>
    </location>
</feature>
<dbReference type="Proteomes" id="UP000317371">
    <property type="component" value="Unassembled WGS sequence"/>
</dbReference>
<keyword evidence="3" id="KW-1185">Reference proteome</keyword>
<evidence type="ECO:0000313" key="2">
    <source>
        <dbReference type="EMBL" id="TQE95271.1"/>
    </source>
</evidence>
<comment type="caution">
    <text evidence="2">The sequence shown here is derived from an EMBL/GenBank/DDBJ whole genome shotgun (WGS) entry which is preliminary data.</text>
</comment>
<dbReference type="Gene3D" id="3.40.190.10">
    <property type="entry name" value="Periplasmic binding protein-like II"/>
    <property type="match status" value="2"/>
</dbReference>
<organism evidence="2 3">
    <name type="scientific">Litorilinea aerophila</name>
    <dbReference type="NCBI Taxonomy" id="1204385"/>
    <lineage>
        <taxon>Bacteria</taxon>
        <taxon>Bacillati</taxon>
        <taxon>Chloroflexota</taxon>
        <taxon>Caldilineae</taxon>
        <taxon>Caldilineales</taxon>
        <taxon>Caldilineaceae</taxon>
        <taxon>Litorilinea</taxon>
    </lineage>
</organism>
<sequence>MVLRIRWMRRMWWMVFLVFGLVLAACTPPAPTSAPGGESAAPAQATGGEEKVLRVWITWGDNPAQLQSLFNQYGEANNVRVEVNSPVEDDKVIAALSGTEPPDVLVTGGPDSVGTWARENLVTPLDDFLEGGEVDLADIFEAPLSQCLYQGKYYCLPWGTDTYALFWNKDLFEEAGLDPEQPPQTLEELAEFARKLTKVDDNGQITQVGFIPDFSWSHLGLYTVMMGGYWYSEDGTQLQLTSEPVINALKWEQQFYCDYNVDEVLRFSSSFGGYASPDNGFYAGKIAMQVEGEWQPGPNFIQKYKPELYYGVAPLPPPAAHPERAGTNLVSGTVAMIPSGVKDKEAAWKLMAWMMSPEIVAEEMVANFNLPSSKKAAEDPRFRENEKFVVFLELMGNPNARAPILTPINAEVETELGQIEEQVLHTCADPEPLLQAAQEKLQPLLDKALGN</sequence>
<dbReference type="AlphaFoldDB" id="A0A540VEU0"/>
<evidence type="ECO:0000256" key="1">
    <source>
        <dbReference type="SAM" id="SignalP"/>
    </source>
</evidence>
<keyword evidence="1" id="KW-0732">Signal</keyword>
<proteinExistence type="predicted"/>
<evidence type="ECO:0000313" key="3">
    <source>
        <dbReference type="Proteomes" id="UP000317371"/>
    </source>
</evidence>
<dbReference type="Pfam" id="PF01547">
    <property type="entry name" value="SBP_bac_1"/>
    <property type="match status" value="1"/>
</dbReference>
<dbReference type="PANTHER" id="PTHR43649:SF30">
    <property type="entry name" value="ABC TRANSPORTER SUBSTRATE-BINDING PROTEIN"/>
    <property type="match status" value="1"/>
</dbReference>
<reference evidence="2 3" key="1">
    <citation type="submission" date="2019-06" db="EMBL/GenBank/DDBJ databases">
        <title>Genome sequence of Litorilinea aerophila BAA-2444.</title>
        <authorList>
            <person name="Maclea K.S."/>
            <person name="Maurais E.G."/>
            <person name="Iannazzi L.C."/>
        </authorList>
    </citation>
    <scope>NUCLEOTIDE SEQUENCE [LARGE SCALE GENOMIC DNA]</scope>
    <source>
        <strain evidence="2 3">ATCC BAA-2444</strain>
    </source>
</reference>
<dbReference type="OrthoDB" id="9769685at2"/>
<accession>A0A540VEU0</accession>
<dbReference type="PROSITE" id="PS51257">
    <property type="entry name" value="PROKAR_LIPOPROTEIN"/>
    <property type="match status" value="1"/>
</dbReference>
<dbReference type="CDD" id="cd14748">
    <property type="entry name" value="PBP2_UgpB"/>
    <property type="match status" value="1"/>
</dbReference>
<dbReference type="PANTHER" id="PTHR43649">
    <property type="entry name" value="ARABINOSE-BINDING PROTEIN-RELATED"/>
    <property type="match status" value="1"/>
</dbReference>